<keyword evidence="2" id="KW-0614">Plasmid</keyword>
<dbReference type="InterPro" id="IPR025296">
    <property type="entry name" value="DUF4158"/>
</dbReference>
<geneLocation type="plasmid" evidence="2">
    <name>p14-120</name>
</geneLocation>
<organism evidence="2">
    <name type="scientific">Salmonella sp. 14</name>
    <dbReference type="NCBI Taxonomy" id="1179812"/>
    <lineage>
        <taxon>Bacteria</taxon>
        <taxon>Pseudomonadati</taxon>
        <taxon>Pseudomonadota</taxon>
        <taxon>Gammaproteobacteria</taxon>
        <taxon>Enterobacterales</taxon>
        <taxon>Enterobacteriaceae</taxon>
        <taxon>Salmonella</taxon>
    </lineage>
</organism>
<evidence type="ECO:0000313" key="2">
    <source>
        <dbReference type="EMBL" id="AFK90132.1"/>
    </source>
</evidence>
<dbReference type="AlphaFoldDB" id="I3W3F5"/>
<dbReference type="EMBL" id="JQ418538">
    <property type="protein sequence ID" value="AFK90132.1"/>
    <property type="molecule type" value="Genomic_DNA"/>
</dbReference>
<accession>I3W3F5</accession>
<protein>
    <submittedName>
        <fullName evidence="2">Tn5045 transposase</fullName>
    </submittedName>
</protein>
<dbReference type="Pfam" id="PF13700">
    <property type="entry name" value="DUF4158"/>
    <property type="match status" value="1"/>
</dbReference>
<reference evidence="2" key="1">
    <citation type="submission" date="2012-01" db="EMBL/GenBank/DDBJ databases">
        <authorList>
            <person name="Summers A.O."/>
            <person name="Wireman J."/>
        </authorList>
    </citation>
    <scope>NUCLEOTIDE SEQUENCE</scope>
    <source>
        <strain evidence="2">14</strain>
        <plasmid evidence="2">p14-120</plasmid>
    </source>
</reference>
<sequence length="221" mass="25844">MPVNFLSEDQKAGYGNYYGELTKETLARYFHLDDFDRMNISEKRGDHNRLGYAVLLCTVRYLGRFPDLTTIIPGAVIDFLAEQLHIESGSEKVNIYNSGKQRRQHTDEIIKIYGYTEFTDTCVALSLTRWLYSLCWTGTSRPGIIFERCTGWLLSHKVLLPGYSVLERYIARLRSRVENRLWFHWQPALMPLRHNGFWSFFRFQPGVAIRYSISYVPAPLK</sequence>
<proteinExistence type="predicted"/>
<feature type="domain" description="DUF4158" evidence="1">
    <location>
        <begin position="5"/>
        <end position="172"/>
    </location>
</feature>
<name>I3W3F5_9ENTR</name>
<evidence type="ECO:0000259" key="1">
    <source>
        <dbReference type="Pfam" id="PF13700"/>
    </source>
</evidence>